<keyword evidence="3" id="KW-1185">Reference proteome</keyword>
<dbReference type="InterPro" id="IPR016181">
    <property type="entry name" value="Acyl_CoA_acyltransferase"/>
</dbReference>
<reference evidence="2 3" key="1">
    <citation type="submission" date="2016-10" db="EMBL/GenBank/DDBJ databases">
        <authorList>
            <person name="de Groot N.N."/>
        </authorList>
    </citation>
    <scope>NUCLEOTIDE SEQUENCE [LARGE SCALE GENOMIC DNA]</scope>
    <source>
        <strain evidence="2 3">CPCC 202699</strain>
    </source>
</reference>
<gene>
    <name evidence="2" type="ORF">SAMN05421504_104284</name>
</gene>
<organism evidence="2 3">
    <name type="scientific">Amycolatopsis xylanica</name>
    <dbReference type="NCBI Taxonomy" id="589385"/>
    <lineage>
        <taxon>Bacteria</taxon>
        <taxon>Bacillati</taxon>
        <taxon>Actinomycetota</taxon>
        <taxon>Actinomycetes</taxon>
        <taxon>Pseudonocardiales</taxon>
        <taxon>Pseudonocardiaceae</taxon>
        <taxon>Amycolatopsis</taxon>
    </lineage>
</organism>
<dbReference type="RefSeq" id="WP_091291049.1">
    <property type="nucleotide sequence ID" value="NZ_FNON01000004.1"/>
</dbReference>
<evidence type="ECO:0000313" key="2">
    <source>
        <dbReference type="EMBL" id="SDY03373.1"/>
    </source>
</evidence>
<dbReference type="SUPFAM" id="SSF55729">
    <property type="entry name" value="Acyl-CoA N-acyltransferases (Nat)"/>
    <property type="match status" value="1"/>
</dbReference>
<keyword evidence="2" id="KW-0689">Ribosomal protein</keyword>
<name>A0A1H3GJ74_9PSEU</name>
<dbReference type="Gene3D" id="3.40.630.30">
    <property type="match status" value="1"/>
</dbReference>
<dbReference type="STRING" id="589385.SAMN05421504_104284"/>
<dbReference type="EMBL" id="FNON01000004">
    <property type="protein sequence ID" value="SDY03373.1"/>
    <property type="molecule type" value="Genomic_DNA"/>
</dbReference>
<dbReference type="Pfam" id="PF00583">
    <property type="entry name" value="Acetyltransf_1"/>
    <property type="match status" value="1"/>
</dbReference>
<feature type="domain" description="N-acetyltransferase" evidence="1">
    <location>
        <begin position="162"/>
        <end position="302"/>
    </location>
</feature>
<proteinExistence type="predicted"/>
<dbReference type="InterPro" id="IPR000182">
    <property type="entry name" value="GNAT_dom"/>
</dbReference>
<sequence length="302" mass="33836">MSGGQAVGCGMLGRMITMRRYAGPEDLRAMQSLTERIWSLDNYCHVGDQAWERTHIAGREALHPTALWEDGGEVVAWGWAFLPDGLHFLVDPARPELADEVLRWFDTVAESEARSITLLDRETHLRAALERQGYRLEDSPVYSDYMRLPLDDLPEPVAPQGFRLRHVEPGDLARRVAVHQAAWQPSKVTEESYRTAMGTWPYRSTLDWVAEAEDDTFAASCLIWLDERNRVGELEPVGTDPRFRRRGLARAVCLAALGALRDAGADQAVVYPVRGLAKAAAAAPLYEDLGFVPYGRTVTYVR</sequence>
<evidence type="ECO:0000313" key="3">
    <source>
        <dbReference type="Proteomes" id="UP000199515"/>
    </source>
</evidence>
<dbReference type="CDD" id="cd04301">
    <property type="entry name" value="NAT_SF"/>
    <property type="match status" value="1"/>
</dbReference>
<dbReference type="OrthoDB" id="3771710at2"/>
<dbReference type="AlphaFoldDB" id="A0A1H3GJ74"/>
<dbReference type="GO" id="GO:0005840">
    <property type="term" value="C:ribosome"/>
    <property type="evidence" value="ECO:0007669"/>
    <property type="project" value="UniProtKB-KW"/>
</dbReference>
<accession>A0A1H3GJ74</accession>
<evidence type="ECO:0000259" key="1">
    <source>
        <dbReference type="PROSITE" id="PS51186"/>
    </source>
</evidence>
<dbReference type="PROSITE" id="PS51186">
    <property type="entry name" value="GNAT"/>
    <property type="match status" value="1"/>
</dbReference>
<dbReference type="Proteomes" id="UP000199515">
    <property type="component" value="Unassembled WGS sequence"/>
</dbReference>
<keyword evidence="2" id="KW-0687">Ribonucleoprotein</keyword>
<dbReference type="GO" id="GO:0016747">
    <property type="term" value="F:acyltransferase activity, transferring groups other than amino-acyl groups"/>
    <property type="evidence" value="ECO:0007669"/>
    <property type="project" value="InterPro"/>
</dbReference>
<protein>
    <submittedName>
        <fullName evidence="2">Ribosomal protein S18 acetylase RimI</fullName>
    </submittedName>
</protein>